<comment type="caution">
    <text evidence="3">The sequence shown here is derived from an EMBL/GenBank/DDBJ whole genome shotgun (WGS) entry which is preliminary data.</text>
</comment>
<dbReference type="Pfam" id="PF13569">
    <property type="entry name" value="DUF4132"/>
    <property type="match status" value="1"/>
</dbReference>
<feature type="domain" description="DUF7737" evidence="2">
    <location>
        <begin position="720"/>
        <end position="820"/>
    </location>
</feature>
<proteinExistence type="predicted"/>
<gene>
    <name evidence="3" type="ORF">HNP84_004988</name>
</gene>
<dbReference type="InterPro" id="IPR025406">
    <property type="entry name" value="DUF4132"/>
</dbReference>
<accession>A0A840P7G6</accession>
<dbReference type="EMBL" id="JACHGN010000010">
    <property type="protein sequence ID" value="MBB5135252.1"/>
    <property type="molecule type" value="Genomic_DNA"/>
</dbReference>
<dbReference type="Pfam" id="PF24879">
    <property type="entry name" value="DUF7737"/>
    <property type="match status" value="1"/>
</dbReference>
<dbReference type="RefSeq" id="WP_185052191.1">
    <property type="nucleotide sequence ID" value="NZ_BAABIX010000015.1"/>
</dbReference>
<dbReference type="AlphaFoldDB" id="A0A840P7G6"/>
<protein>
    <recommendedName>
        <fullName evidence="5">DUF4132 domain-containing protein</fullName>
    </recommendedName>
</protein>
<evidence type="ECO:0000313" key="3">
    <source>
        <dbReference type="EMBL" id="MBB5135252.1"/>
    </source>
</evidence>
<sequence length="822" mass="90996">MGVLDALPAEHRGWLGELDAATLEAFARLDAAYTFSGSAWPAHQFADTPVGRLTAQWNDAGWRAMALWTQMRLHMVWSQVDGPERYCWTLGAFPRAIARRALTWSARELDLLWRITLALPDPDQHFEDLYRIPVAATRLLPMAERAPLLPHLRQVHHTLEEQSGLTDRWDVKHALDTLLVDQLAVCDPAAAARVLVPLRDGFARLIHDEYAGRLGAPSALPLARRWSTATSANPSDHWREEAARRATPEAVALAREILGRLPAYREQVVRHRHHERERTVVTYLHKRTGVLLRGMIWTCDSLTEPWVTPLLGDIAVAAGTGIGGAGANARSEMVANAAIGVLARRGGPEVIAQMARVQAKVRKKSVLAAVARALDDVAAQTGLSPERLLDRTVPDFGLGPDGTRTEHGLRLSVEGGISYVDPSGEVRKSIPTAVRREHAGLLAELKATAKELRKTLPAERFRIERALATERIWRWSEVCEFFLDHPVTGAFARNLIWEILQGPAGLAVLRDGGWELTDPAGRRIQPYPRTPVRLWHPIDKPVEEVRAWRDHLLGLGLRQPFKQAFREVYVLTPAEERAYDRSRRFSGHLLRYGQAKALLTERGWTGMSLGHWGPEYGSGEAEAVKEWPGGLSACWDFDLDPDSAPGDGFGTASICLSGVLRFVSPRGEVVPLAEVPPLTLSEALRDADLAVGVTSTGLDPHGHGEYWQSYGFGELTESGQIRRDALARLLPRLAIAGRCTLLDRFLRVRGDLRTYRIHLGSGNILMEPNDAYLCIVPQGDGDRVFLPFEEDGGMLSVILSKAFLLAADAEITDPSITRQIRP</sequence>
<name>A0A840P7G6_9ACTN</name>
<dbReference type="Proteomes" id="UP000578449">
    <property type="component" value="Unassembled WGS sequence"/>
</dbReference>
<evidence type="ECO:0008006" key="5">
    <source>
        <dbReference type="Google" id="ProtNLM"/>
    </source>
</evidence>
<dbReference type="InterPro" id="IPR056639">
    <property type="entry name" value="DUF7737"/>
</dbReference>
<evidence type="ECO:0000313" key="4">
    <source>
        <dbReference type="Proteomes" id="UP000578449"/>
    </source>
</evidence>
<keyword evidence="4" id="KW-1185">Reference proteome</keyword>
<reference evidence="3 4" key="1">
    <citation type="submission" date="2020-08" db="EMBL/GenBank/DDBJ databases">
        <title>Genomic Encyclopedia of Type Strains, Phase IV (KMG-IV): sequencing the most valuable type-strain genomes for metagenomic binning, comparative biology and taxonomic classification.</title>
        <authorList>
            <person name="Goeker M."/>
        </authorList>
    </citation>
    <scope>NUCLEOTIDE SEQUENCE [LARGE SCALE GENOMIC DNA]</scope>
    <source>
        <strain evidence="3 4">DSM 45615</strain>
    </source>
</reference>
<organism evidence="3 4">
    <name type="scientific">Thermocatellispora tengchongensis</name>
    <dbReference type="NCBI Taxonomy" id="1073253"/>
    <lineage>
        <taxon>Bacteria</taxon>
        <taxon>Bacillati</taxon>
        <taxon>Actinomycetota</taxon>
        <taxon>Actinomycetes</taxon>
        <taxon>Streptosporangiales</taxon>
        <taxon>Streptosporangiaceae</taxon>
        <taxon>Thermocatellispora</taxon>
    </lineage>
</organism>
<feature type="domain" description="DUF4132" evidence="1">
    <location>
        <begin position="424"/>
        <end position="604"/>
    </location>
</feature>
<evidence type="ECO:0000259" key="1">
    <source>
        <dbReference type="Pfam" id="PF13569"/>
    </source>
</evidence>
<evidence type="ECO:0000259" key="2">
    <source>
        <dbReference type="Pfam" id="PF24879"/>
    </source>
</evidence>